<dbReference type="InterPro" id="IPR013083">
    <property type="entry name" value="Znf_RING/FYVE/PHD"/>
</dbReference>
<feature type="compositionally biased region" description="Polar residues" evidence="5">
    <location>
        <begin position="164"/>
        <end position="188"/>
    </location>
</feature>
<evidence type="ECO:0000313" key="8">
    <source>
        <dbReference type="Proteomes" id="UP001623330"/>
    </source>
</evidence>
<dbReference type="InterPro" id="IPR052113">
    <property type="entry name" value="FYVE-type_Zinc_Finger"/>
</dbReference>
<feature type="compositionally biased region" description="Polar residues" evidence="5">
    <location>
        <begin position="126"/>
        <end position="142"/>
    </location>
</feature>
<dbReference type="InterPro" id="IPR017455">
    <property type="entry name" value="Znf_FYVE-rel"/>
</dbReference>
<feature type="region of interest" description="Disordered" evidence="5">
    <location>
        <begin position="164"/>
        <end position="255"/>
    </location>
</feature>
<feature type="compositionally biased region" description="Polar residues" evidence="5">
    <location>
        <begin position="532"/>
        <end position="548"/>
    </location>
</feature>
<dbReference type="InterPro" id="IPR000306">
    <property type="entry name" value="Znf_FYVE"/>
</dbReference>
<keyword evidence="1" id="KW-0479">Metal-binding</keyword>
<dbReference type="Gene3D" id="3.30.40.10">
    <property type="entry name" value="Zinc/RING finger domain, C3HC4 (zinc finger)"/>
    <property type="match status" value="1"/>
</dbReference>
<gene>
    <name evidence="7" type="ORF">RNJ44_02593</name>
</gene>
<feature type="region of interest" description="Disordered" evidence="5">
    <location>
        <begin position="532"/>
        <end position="575"/>
    </location>
</feature>
<evidence type="ECO:0000256" key="1">
    <source>
        <dbReference type="ARBA" id="ARBA00022723"/>
    </source>
</evidence>
<dbReference type="CDD" id="cd15760">
    <property type="entry name" value="FYVE_scVPS27p_like"/>
    <property type="match status" value="1"/>
</dbReference>
<dbReference type="SMART" id="SM00064">
    <property type="entry name" value="FYVE"/>
    <property type="match status" value="1"/>
</dbReference>
<feature type="region of interest" description="Disordered" evidence="5">
    <location>
        <begin position="1"/>
        <end position="142"/>
    </location>
</feature>
<evidence type="ECO:0000259" key="6">
    <source>
        <dbReference type="PROSITE" id="PS50178"/>
    </source>
</evidence>
<dbReference type="PANTHER" id="PTHR39490">
    <property type="entry name" value="ARRESTIN DOMAIN-CONTAINING PROTEIN D"/>
    <property type="match status" value="1"/>
</dbReference>
<feature type="compositionally biased region" description="Polar residues" evidence="5">
    <location>
        <begin position="309"/>
        <end position="344"/>
    </location>
</feature>
<proteinExistence type="predicted"/>
<accession>A0ABR4NZP3</accession>
<keyword evidence="3" id="KW-0862">Zinc</keyword>
<feature type="compositionally biased region" description="Basic and acidic residues" evidence="5">
    <location>
        <begin position="20"/>
        <end position="35"/>
    </location>
</feature>
<feature type="region of interest" description="Disordered" evidence="5">
    <location>
        <begin position="295"/>
        <end position="357"/>
    </location>
</feature>
<dbReference type="SUPFAM" id="SSF57903">
    <property type="entry name" value="FYVE/PHD zinc finger"/>
    <property type="match status" value="1"/>
</dbReference>
<evidence type="ECO:0000256" key="4">
    <source>
        <dbReference type="PROSITE-ProRule" id="PRU00091"/>
    </source>
</evidence>
<protein>
    <submittedName>
        <fullName evidence="7">Glutamine sensor PIB2</fullName>
    </submittedName>
</protein>
<comment type="caution">
    <text evidence="7">The sequence shown here is derived from an EMBL/GenBank/DDBJ whole genome shotgun (WGS) entry which is preliminary data.</text>
</comment>
<dbReference type="InterPro" id="IPR011011">
    <property type="entry name" value="Znf_FYVE_PHD"/>
</dbReference>
<sequence length="732" mass="82452">MSSIHSQGSRESDGTMPILKEIRNKEDSKPAKEQRYDEEEQDNKSVEGLTFEKRKVIPQRRTQSQQSMLSSISLRSMIQEQQQMHRNSIGGTSNTNAKNDNNSNNNNNNNIVNNNTTNNRDGNGNMGQEQIPNSQGPPNISHSLLNISQQIRSPAMFSIKRNGSMMQTSRKLSTGSSLRTRSFDSNAVESDEIGKKMPFTNDERVDVRRARKDKQQRSPLKSNIEENEQEKGIVGSHETNHSVLTEGKVDDDEEISQKNLTTQALRKLSNFKAHNVKESFKDSTMDNSKMDETLETTPVPEFQIEKTTFDNNNNSNKTRDSTPTAKHTNSDLNNPNLTPKTIEQSSSDTSRTSSNNILNFTTASKTMTHMKFGDKNIMIDNSADLPNSGSNQNLPVMASKNNSHNNSNNHNKAIQRIQSTDMLQKPARHISHNNGSNLQYSNMNRRNIKQLKNPKKPLYVPVVLRDVAETNLTNEDLEEVTPKIIRHNLPVARTRNTEEEELGSQKSLRSNGSSVIESYRKYISSLIFSSKNDQNNDSASSALQQRNFTPSTMGSYSSSIISMSSRSPQLPTRRHWVPDSKRSACHQCHKIFTFFERKHHCRHCGDIFCQKHLRHWLYLDSDAKFVIGGGGVGTLSKVCDNCHLEYEDLARTNLTPAVNIKGKKGLKSITSKVGNRENIDPMSLDSTLANQSTSKPIIVKRNEVEESKNKNEQENLNSVVGSVPADWNWSSF</sequence>
<organism evidence="7 8">
    <name type="scientific">Nakaseomyces bracarensis</name>
    <dbReference type="NCBI Taxonomy" id="273131"/>
    <lineage>
        <taxon>Eukaryota</taxon>
        <taxon>Fungi</taxon>
        <taxon>Dikarya</taxon>
        <taxon>Ascomycota</taxon>
        <taxon>Saccharomycotina</taxon>
        <taxon>Saccharomycetes</taxon>
        <taxon>Saccharomycetales</taxon>
        <taxon>Saccharomycetaceae</taxon>
        <taxon>Nakaseomyces</taxon>
    </lineage>
</organism>
<evidence type="ECO:0000256" key="5">
    <source>
        <dbReference type="SAM" id="MobiDB-lite"/>
    </source>
</evidence>
<evidence type="ECO:0000256" key="3">
    <source>
        <dbReference type="ARBA" id="ARBA00022833"/>
    </source>
</evidence>
<dbReference type="PROSITE" id="PS50178">
    <property type="entry name" value="ZF_FYVE"/>
    <property type="match status" value="1"/>
</dbReference>
<dbReference type="EMBL" id="JBEVYD010000002">
    <property type="protein sequence ID" value="KAL3234805.1"/>
    <property type="molecule type" value="Genomic_DNA"/>
</dbReference>
<dbReference type="PANTHER" id="PTHR39490:SF8">
    <property type="entry name" value="ZINC FINGER FYVE DOMAIN-CONTAINING PROTEIN 21"/>
    <property type="match status" value="1"/>
</dbReference>
<feature type="compositionally biased region" description="Basic and acidic residues" evidence="5">
    <location>
        <begin position="42"/>
        <end position="55"/>
    </location>
</feature>
<dbReference type="Pfam" id="PF01363">
    <property type="entry name" value="FYVE"/>
    <property type="match status" value="1"/>
</dbReference>
<feature type="domain" description="FYVE-type" evidence="6">
    <location>
        <begin position="579"/>
        <end position="647"/>
    </location>
</feature>
<dbReference type="Proteomes" id="UP001623330">
    <property type="component" value="Unassembled WGS sequence"/>
</dbReference>
<feature type="compositionally biased region" description="Polar residues" evidence="5">
    <location>
        <begin position="80"/>
        <end position="91"/>
    </location>
</feature>
<feature type="compositionally biased region" description="Low complexity" evidence="5">
    <location>
        <begin position="345"/>
        <end position="354"/>
    </location>
</feature>
<evidence type="ECO:0000256" key="2">
    <source>
        <dbReference type="ARBA" id="ARBA00022771"/>
    </source>
</evidence>
<reference evidence="7 8" key="1">
    <citation type="submission" date="2024-05" db="EMBL/GenBank/DDBJ databases">
        <title>Long read based assembly of the Candida bracarensis genome reveals expanded adhesin content.</title>
        <authorList>
            <person name="Marcet-Houben M."/>
            <person name="Ksiezopolska E."/>
            <person name="Gabaldon T."/>
        </authorList>
    </citation>
    <scope>NUCLEOTIDE SEQUENCE [LARGE SCALE GENOMIC DNA]</scope>
    <source>
        <strain evidence="7 8">CBM6</strain>
    </source>
</reference>
<feature type="compositionally biased region" description="Low complexity" evidence="5">
    <location>
        <begin position="63"/>
        <end position="79"/>
    </location>
</feature>
<name>A0ABR4NZP3_9SACH</name>
<keyword evidence="2 4" id="KW-0863">Zinc-finger</keyword>
<evidence type="ECO:0000313" key="7">
    <source>
        <dbReference type="EMBL" id="KAL3234805.1"/>
    </source>
</evidence>
<keyword evidence="8" id="KW-1185">Reference proteome</keyword>
<feature type="compositionally biased region" description="Low complexity" evidence="5">
    <location>
        <begin position="92"/>
        <end position="123"/>
    </location>
</feature>
<feature type="compositionally biased region" description="Basic and acidic residues" evidence="5">
    <location>
        <begin position="201"/>
        <end position="216"/>
    </location>
</feature>
<feature type="compositionally biased region" description="Low complexity" evidence="5">
    <location>
        <begin position="549"/>
        <end position="568"/>
    </location>
</feature>